<evidence type="ECO:0000313" key="3">
    <source>
        <dbReference type="Proteomes" id="UP000008694"/>
    </source>
</evidence>
<protein>
    <submittedName>
        <fullName evidence="2">Uncharacterized protein</fullName>
    </submittedName>
</protein>
<proteinExistence type="predicted"/>
<name>D7KXM4_ARALL</name>
<keyword evidence="1" id="KW-0472">Membrane</keyword>
<dbReference type="PANTHER" id="PTHR31125">
    <property type="entry name" value="F20P5.22 PROTEIN-RELATED"/>
    <property type="match status" value="1"/>
</dbReference>
<dbReference type="Pfam" id="PF06651">
    <property type="entry name" value="DUF1163"/>
    <property type="match status" value="1"/>
</dbReference>
<dbReference type="Proteomes" id="UP000008694">
    <property type="component" value="Unassembled WGS sequence"/>
</dbReference>
<feature type="transmembrane region" description="Helical" evidence="1">
    <location>
        <begin position="60"/>
        <end position="79"/>
    </location>
</feature>
<evidence type="ECO:0000256" key="1">
    <source>
        <dbReference type="SAM" id="Phobius"/>
    </source>
</evidence>
<keyword evidence="1" id="KW-0812">Transmembrane</keyword>
<evidence type="ECO:0000313" key="2">
    <source>
        <dbReference type="EMBL" id="EFH63530.1"/>
    </source>
</evidence>
<organism evidence="3">
    <name type="scientific">Arabidopsis lyrata subsp. lyrata</name>
    <name type="common">Lyre-leaved rock-cress</name>
    <dbReference type="NCBI Taxonomy" id="81972"/>
    <lineage>
        <taxon>Eukaryota</taxon>
        <taxon>Viridiplantae</taxon>
        <taxon>Streptophyta</taxon>
        <taxon>Embryophyta</taxon>
        <taxon>Tracheophyta</taxon>
        <taxon>Spermatophyta</taxon>
        <taxon>Magnoliopsida</taxon>
        <taxon>eudicotyledons</taxon>
        <taxon>Gunneridae</taxon>
        <taxon>Pentapetalae</taxon>
        <taxon>rosids</taxon>
        <taxon>malvids</taxon>
        <taxon>Brassicales</taxon>
        <taxon>Brassicaceae</taxon>
        <taxon>Camelineae</taxon>
        <taxon>Arabidopsis</taxon>
    </lineage>
</organism>
<sequence length="83" mass="9658">MEDIKEKKEVLIGSRVFLTDSRKNMAEVMGFGCHEATLRFEPGSEMKATMFWEPLNMLQFLTKVHFITSSLFNVFLFLLPIHC</sequence>
<dbReference type="Gramene" id="scaffold_201871.1">
    <property type="protein sequence ID" value="scaffold_201871.1"/>
    <property type="gene ID" value="scaffold_201871.1"/>
</dbReference>
<dbReference type="AlphaFoldDB" id="D7KXM4"/>
<keyword evidence="3" id="KW-1185">Reference proteome</keyword>
<keyword evidence="1" id="KW-1133">Transmembrane helix</keyword>
<gene>
    <name evidence="2" type="ORF">ARALYDRAFT_894797</name>
</gene>
<accession>D7KXM4</accession>
<dbReference type="HOGENOM" id="CLU_2545702_0_0_1"/>
<dbReference type="EMBL" id="GL348714">
    <property type="protein sequence ID" value="EFH63530.1"/>
    <property type="molecule type" value="Genomic_DNA"/>
</dbReference>
<reference evidence="3" key="1">
    <citation type="journal article" date="2011" name="Nat. Genet.">
        <title>The Arabidopsis lyrata genome sequence and the basis of rapid genome size change.</title>
        <authorList>
            <person name="Hu T.T."/>
            <person name="Pattyn P."/>
            <person name="Bakker E.G."/>
            <person name="Cao J."/>
            <person name="Cheng J.-F."/>
            <person name="Clark R.M."/>
            <person name="Fahlgren N."/>
            <person name="Fawcett J.A."/>
            <person name="Grimwood J."/>
            <person name="Gundlach H."/>
            <person name="Haberer G."/>
            <person name="Hollister J.D."/>
            <person name="Ossowski S."/>
            <person name="Ottilar R.P."/>
            <person name="Salamov A.A."/>
            <person name="Schneeberger K."/>
            <person name="Spannagl M."/>
            <person name="Wang X."/>
            <person name="Yang L."/>
            <person name="Nasrallah M.E."/>
            <person name="Bergelson J."/>
            <person name="Carrington J.C."/>
            <person name="Gaut B.S."/>
            <person name="Schmutz J."/>
            <person name="Mayer K.F.X."/>
            <person name="Van de Peer Y."/>
            <person name="Grigoriev I.V."/>
            <person name="Nordborg M."/>
            <person name="Weigel D."/>
            <person name="Guo Y.-L."/>
        </authorList>
    </citation>
    <scope>NUCLEOTIDE SEQUENCE [LARGE SCALE GENOMIC DNA]</scope>
    <source>
        <strain evidence="3">cv. MN47</strain>
    </source>
</reference>
<dbReference type="InterPro" id="IPR009544">
    <property type="entry name" value="DUF1163"/>
</dbReference>